<dbReference type="AlphaFoldDB" id="A0A0M0BLS5"/>
<comment type="caution">
    <text evidence="3">The sequence shown here is derived from an EMBL/GenBank/DDBJ whole genome shotgun (WGS) entry which is preliminary data.</text>
</comment>
<reference evidence="3 4" key="1">
    <citation type="submission" date="2015-06" db="EMBL/GenBank/DDBJ databases">
        <title>New insights into the roles of widespread benthic archaea in carbon and nitrogen cycling.</title>
        <authorList>
            <person name="Lazar C.S."/>
            <person name="Baker B.J."/>
            <person name="Seitz K.W."/>
            <person name="Hyde A.S."/>
            <person name="Dick G.J."/>
            <person name="Hinrichs K.-U."/>
            <person name="Teske A.P."/>
        </authorList>
    </citation>
    <scope>NUCLEOTIDE SEQUENCE [LARGE SCALE GENOMIC DNA]</scope>
    <source>
        <strain evidence="3">SG8-32-1</strain>
    </source>
</reference>
<feature type="coiled-coil region" evidence="1">
    <location>
        <begin position="27"/>
        <end position="152"/>
    </location>
</feature>
<keyword evidence="2" id="KW-0812">Transmembrane</keyword>
<dbReference type="SUPFAM" id="SSF90257">
    <property type="entry name" value="Myosin rod fragments"/>
    <property type="match status" value="1"/>
</dbReference>
<keyword evidence="2" id="KW-1133">Transmembrane helix</keyword>
<accession>A0A0M0BLS5</accession>
<gene>
    <name evidence="3" type="ORF">AC477_06065</name>
</gene>
<dbReference type="Proteomes" id="UP000037237">
    <property type="component" value="Unassembled WGS sequence"/>
</dbReference>
<sequence>MSEKKPITFGIICLLLATMLIATVTVLNKTDQEIRIKSDQISEMETEKNIMETQILNLQTETNSLTNEASTLKDQLSILQKEKYSLENEKSTLKNENALLEEQVVSLQSEKLSLETQVSNLQNEITESNNNAITLEAQVSILQTEVNDLEDEVIQNYNLGYTEGESNGYDKGYDEGFIKGIEYLTETGYYLRDPTYAEAIEFINFDKTDQNDYTHDYVCYDFTADFSANAVQAGYRCGFVYLIFIDGAHSIACFNTIDQGLIYIEPQNDEVVTVAIGQQYAGYVITDLGIIW</sequence>
<proteinExistence type="predicted"/>
<dbReference type="EMBL" id="LFWU01000162">
    <property type="protein sequence ID" value="KON29291.1"/>
    <property type="molecule type" value="Genomic_DNA"/>
</dbReference>
<name>A0A0M0BLS5_9ARCH</name>
<evidence type="ECO:0000256" key="1">
    <source>
        <dbReference type="SAM" id="Coils"/>
    </source>
</evidence>
<keyword evidence="2" id="KW-0472">Membrane</keyword>
<keyword evidence="1" id="KW-0175">Coiled coil</keyword>
<evidence type="ECO:0000313" key="3">
    <source>
        <dbReference type="EMBL" id="KON29291.1"/>
    </source>
</evidence>
<protein>
    <submittedName>
        <fullName evidence="3">Uncharacterized protein</fullName>
    </submittedName>
</protein>
<dbReference type="Gene3D" id="1.10.287.1490">
    <property type="match status" value="1"/>
</dbReference>
<feature type="transmembrane region" description="Helical" evidence="2">
    <location>
        <begin position="6"/>
        <end position="27"/>
    </location>
</feature>
<organism evidence="3 4">
    <name type="scientific">miscellaneous Crenarchaeota group-1 archaeon SG8-32-1</name>
    <dbReference type="NCBI Taxonomy" id="1685124"/>
    <lineage>
        <taxon>Archaea</taxon>
        <taxon>Candidatus Bathyarchaeota</taxon>
        <taxon>MCG-1</taxon>
    </lineage>
</organism>
<evidence type="ECO:0000313" key="4">
    <source>
        <dbReference type="Proteomes" id="UP000037237"/>
    </source>
</evidence>
<evidence type="ECO:0000256" key="2">
    <source>
        <dbReference type="SAM" id="Phobius"/>
    </source>
</evidence>